<evidence type="ECO:0000256" key="2">
    <source>
        <dbReference type="SAM" id="MobiDB-lite"/>
    </source>
</evidence>
<organism evidence="5 6">
    <name type="scientific">Fibroporia radiculosa</name>
    <dbReference type="NCBI Taxonomy" id="599839"/>
    <lineage>
        <taxon>Eukaryota</taxon>
        <taxon>Fungi</taxon>
        <taxon>Dikarya</taxon>
        <taxon>Basidiomycota</taxon>
        <taxon>Agaricomycotina</taxon>
        <taxon>Agaricomycetes</taxon>
        <taxon>Polyporales</taxon>
        <taxon>Fibroporiaceae</taxon>
        <taxon>Fibroporia</taxon>
    </lineage>
</organism>
<gene>
    <name evidence="5" type="ORF">FIBRA_06270</name>
</gene>
<feature type="signal peptide" evidence="3">
    <location>
        <begin position="1"/>
        <end position="17"/>
    </location>
</feature>
<dbReference type="InterPro" id="IPR018466">
    <property type="entry name" value="Kre9/Knh1-like_N"/>
</dbReference>
<evidence type="ECO:0000259" key="4">
    <source>
        <dbReference type="Pfam" id="PF10342"/>
    </source>
</evidence>
<name>J4GSG0_9APHY</name>
<dbReference type="STRING" id="599839.J4GSG0"/>
<evidence type="ECO:0000256" key="3">
    <source>
        <dbReference type="SAM" id="SignalP"/>
    </source>
</evidence>
<dbReference type="InterPro" id="IPR052479">
    <property type="entry name" value="GPI-anchor_Adhesion_Reg"/>
</dbReference>
<feature type="domain" description="Yeast cell wall synthesis Kre9/Knh1-like N-terminal" evidence="4">
    <location>
        <begin position="24"/>
        <end position="114"/>
    </location>
</feature>
<dbReference type="AlphaFoldDB" id="J4GSG0"/>
<feature type="chain" id="PRO_5003778148" description="Yeast cell wall synthesis Kre9/Knh1-like N-terminal domain-containing protein" evidence="3">
    <location>
        <begin position="18"/>
        <end position="185"/>
    </location>
</feature>
<dbReference type="PANTHER" id="PTHR35185">
    <property type="entry name" value="SERINE/THREONINE-RICH PROTEIN ADG2-RELATED"/>
    <property type="match status" value="1"/>
</dbReference>
<feature type="region of interest" description="Disordered" evidence="2">
    <location>
        <begin position="123"/>
        <end position="151"/>
    </location>
</feature>
<evidence type="ECO:0000313" key="5">
    <source>
        <dbReference type="EMBL" id="CCM04110.1"/>
    </source>
</evidence>
<sequence>MRFAALAALALIPAAQAAITILGPSPSEYWVQYTTNTITWTYASGDPNPINIDVFNTHNTTLNGNFSIASYVNVSQQSFTVTNVTLVTGGDYAIRFISPTNSSMVYATSQLFSVMAPGTAPAPTTSASSSASSTASGSSSSSTSTTSAGSGQKSSAIRAVGLESAQTAFGIIAACGVASLSALLL</sequence>
<dbReference type="Proteomes" id="UP000006352">
    <property type="component" value="Unassembled WGS sequence"/>
</dbReference>
<evidence type="ECO:0000313" key="6">
    <source>
        <dbReference type="Proteomes" id="UP000006352"/>
    </source>
</evidence>
<reference evidence="5 6" key="1">
    <citation type="journal article" date="2012" name="Appl. Environ. Microbiol.">
        <title>Short-read sequencing for genomic analysis of the brown rot fungus Fibroporia radiculosa.</title>
        <authorList>
            <person name="Tang J.D."/>
            <person name="Perkins A.D."/>
            <person name="Sonstegard T.S."/>
            <person name="Schroeder S.G."/>
            <person name="Burgess S.C."/>
            <person name="Diehl S.V."/>
        </authorList>
    </citation>
    <scope>NUCLEOTIDE SEQUENCE [LARGE SCALE GENOMIC DNA]</scope>
    <source>
        <strain evidence="5 6">TFFH 294</strain>
    </source>
</reference>
<proteinExistence type="predicted"/>
<evidence type="ECO:0000256" key="1">
    <source>
        <dbReference type="ARBA" id="ARBA00022729"/>
    </source>
</evidence>
<accession>J4GSG0</accession>
<keyword evidence="1 3" id="KW-0732">Signal</keyword>
<protein>
    <recommendedName>
        <fullName evidence="4">Yeast cell wall synthesis Kre9/Knh1-like N-terminal domain-containing protein</fullName>
    </recommendedName>
</protein>
<dbReference type="Pfam" id="PF10342">
    <property type="entry name" value="Kre9_KNH"/>
    <property type="match status" value="1"/>
</dbReference>
<dbReference type="PANTHER" id="PTHR35185:SF1">
    <property type="entry name" value="UPF0619 GPI-ANCHORED MEMBRANE PROTEIN C1322.10"/>
    <property type="match status" value="1"/>
</dbReference>
<dbReference type="RefSeq" id="XP_012183393.1">
    <property type="nucleotide sequence ID" value="XM_012328003.1"/>
</dbReference>
<dbReference type="EMBL" id="HE797141">
    <property type="protein sequence ID" value="CCM04110.1"/>
    <property type="molecule type" value="Genomic_DNA"/>
</dbReference>
<dbReference type="InParanoid" id="J4GSG0"/>
<dbReference type="GeneID" id="24099021"/>
<keyword evidence="6" id="KW-1185">Reference proteome</keyword>
<dbReference type="OrthoDB" id="5420143at2759"/>
<dbReference type="HOGENOM" id="CLU_099094_0_0_1"/>